<keyword evidence="10" id="KW-0482">Metalloprotease</keyword>
<feature type="active site" description="Proton donor/acceptor" evidence="13">
    <location>
        <position position="483"/>
    </location>
</feature>
<comment type="cofactor">
    <cofactor evidence="1">
        <name>Zn(2+)</name>
        <dbReference type="ChEBI" id="CHEBI:29105"/>
    </cofactor>
</comment>
<dbReference type="SUPFAM" id="SSF53187">
    <property type="entry name" value="Zn-dependent exopeptidases"/>
    <property type="match status" value="2"/>
</dbReference>
<comment type="function">
    <text evidence="12">Involved in the digestion of the blood meal.</text>
</comment>
<evidence type="ECO:0000259" key="14">
    <source>
        <dbReference type="PROSITE" id="PS52035"/>
    </source>
</evidence>
<evidence type="ECO:0000256" key="5">
    <source>
        <dbReference type="ARBA" id="ARBA00022645"/>
    </source>
</evidence>
<evidence type="ECO:0000256" key="1">
    <source>
        <dbReference type="ARBA" id="ARBA00001947"/>
    </source>
</evidence>
<dbReference type="GO" id="GO:0004181">
    <property type="term" value="F:metallocarboxypeptidase activity"/>
    <property type="evidence" value="ECO:0007669"/>
    <property type="project" value="InterPro"/>
</dbReference>
<comment type="subcellular location">
    <subcellularLocation>
        <location evidence="2">Secreted</location>
    </subcellularLocation>
</comment>
<keyword evidence="9" id="KW-0862">Zinc</keyword>
<dbReference type="Gene3D" id="3.40.630.10">
    <property type="entry name" value="Zn peptidases"/>
    <property type="match status" value="2"/>
</dbReference>
<proteinExistence type="inferred from homology"/>
<evidence type="ECO:0000256" key="9">
    <source>
        <dbReference type="ARBA" id="ARBA00022833"/>
    </source>
</evidence>
<feature type="domain" description="Peptidase M14" evidence="14">
    <location>
        <begin position="221"/>
        <end position="518"/>
    </location>
</feature>
<dbReference type="AlphaFoldDB" id="A0A1A9VDE6"/>
<keyword evidence="7" id="KW-0479">Metal-binding</keyword>
<reference evidence="15" key="1">
    <citation type="submission" date="2020-05" db="UniProtKB">
        <authorList>
            <consortium name="EnsemblMetazoa"/>
        </authorList>
    </citation>
    <scope>IDENTIFICATION</scope>
    <source>
        <strain evidence="15">TTRI</strain>
    </source>
</reference>
<evidence type="ECO:0000256" key="3">
    <source>
        <dbReference type="ARBA" id="ARBA00005988"/>
    </source>
</evidence>
<keyword evidence="5" id="KW-0121">Carboxypeptidase</keyword>
<dbReference type="InterPro" id="IPR057246">
    <property type="entry name" value="CARBOXYPEPT_ZN_1"/>
</dbReference>
<keyword evidence="11" id="KW-1015">Disulfide bond</keyword>
<evidence type="ECO:0000256" key="2">
    <source>
        <dbReference type="ARBA" id="ARBA00004613"/>
    </source>
</evidence>
<evidence type="ECO:0000256" key="13">
    <source>
        <dbReference type="PROSITE-ProRule" id="PRU01379"/>
    </source>
</evidence>
<comment type="similarity">
    <text evidence="3 13">Belongs to the peptidase M14 family.</text>
</comment>
<keyword evidence="6" id="KW-0645">Protease</keyword>
<dbReference type="PROSITE" id="PS52035">
    <property type="entry name" value="PEPTIDASE_M14"/>
    <property type="match status" value="2"/>
</dbReference>
<dbReference type="Proteomes" id="UP000078200">
    <property type="component" value="Unassembled WGS sequence"/>
</dbReference>
<organism evidence="15 16">
    <name type="scientific">Glossina austeni</name>
    <name type="common">Savannah tsetse fly</name>
    <dbReference type="NCBI Taxonomy" id="7395"/>
    <lineage>
        <taxon>Eukaryota</taxon>
        <taxon>Metazoa</taxon>
        <taxon>Ecdysozoa</taxon>
        <taxon>Arthropoda</taxon>
        <taxon>Hexapoda</taxon>
        <taxon>Insecta</taxon>
        <taxon>Pterygota</taxon>
        <taxon>Neoptera</taxon>
        <taxon>Endopterygota</taxon>
        <taxon>Diptera</taxon>
        <taxon>Brachycera</taxon>
        <taxon>Muscomorpha</taxon>
        <taxon>Hippoboscoidea</taxon>
        <taxon>Glossinidae</taxon>
        <taxon>Glossina</taxon>
    </lineage>
</organism>
<dbReference type="Pfam" id="PF00246">
    <property type="entry name" value="Peptidase_M14"/>
    <property type="match status" value="1"/>
</dbReference>
<evidence type="ECO:0000256" key="12">
    <source>
        <dbReference type="ARBA" id="ARBA00057299"/>
    </source>
</evidence>
<name>A0A1A9VDE6_GLOAU</name>
<evidence type="ECO:0000256" key="6">
    <source>
        <dbReference type="ARBA" id="ARBA00022670"/>
    </source>
</evidence>
<dbReference type="GO" id="GO:0008270">
    <property type="term" value="F:zinc ion binding"/>
    <property type="evidence" value="ECO:0007669"/>
    <property type="project" value="InterPro"/>
</dbReference>
<dbReference type="GO" id="GO:0006508">
    <property type="term" value="P:proteolysis"/>
    <property type="evidence" value="ECO:0007669"/>
    <property type="project" value="UniProtKB-KW"/>
</dbReference>
<dbReference type="SMART" id="SM00631">
    <property type="entry name" value="Zn_pept"/>
    <property type="match status" value="2"/>
</dbReference>
<evidence type="ECO:0000256" key="8">
    <source>
        <dbReference type="ARBA" id="ARBA00022801"/>
    </source>
</evidence>
<dbReference type="InterPro" id="IPR000834">
    <property type="entry name" value="Peptidase_M14"/>
</dbReference>
<evidence type="ECO:0000256" key="11">
    <source>
        <dbReference type="ARBA" id="ARBA00023157"/>
    </source>
</evidence>
<dbReference type="PANTHER" id="PTHR11705:SF123">
    <property type="entry name" value="PEPTIDASE M14 CARBOXYPEPTIDASE A DOMAIN-CONTAINING PROTEIN-RELATED"/>
    <property type="match status" value="1"/>
</dbReference>
<sequence length="524" mass="59750">MENSMNSLVQDTNCNPYAQIMADSKKSLLLIRSLVPQKFNFPLFDWTTYPKLSEIYSWLDLIIAKRSDTVAGFNIGNSPDGHLIRGIKISFKPGNKAIFIESNIHGKDGITSAAATYLITKLLFSENSDIRDMAASIDWWIIPVLDVDGFIYTYEKSNPDFFDACRKSHYSRKHQCNGLEVTFESTPEIELLKKFIDTNIPKDYIKIYIGLHSGVQTVLTPYCNMEEFPPNYNQLMFVAKAQYPEIVTSFDIGRSYEGRLIRGVKLSFKPDRKAIFIESNIHAREWITSAACTYLIMSLLFSRDPDVRELAESLDWWIIPVLNVDGFAYSHEKERLWRKSRRPASPDCIGIDLNRNFNYKWSCKKCTDPSSNVYSGPHPESEPEVQQLIQFINTNIPEGSIKIYVALHSAAQAVLVPWTHTKVPPKNYETLMYVAKAFAEALYPRYHTKYRCGSSANILKMFSGGSKDWAYAVKRIPIAFTIELPGRGRPKPFELPEKEILRAGAEMINGFIGMIKAVKELGYI</sequence>
<evidence type="ECO:0000256" key="4">
    <source>
        <dbReference type="ARBA" id="ARBA00022525"/>
    </source>
</evidence>
<evidence type="ECO:0000256" key="10">
    <source>
        <dbReference type="ARBA" id="ARBA00023049"/>
    </source>
</evidence>
<dbReference type="EnsemblMetazoa" id="GAUT033699-RA">
    <property type="protein sequence ID" value="GAUT033699-PA"/>
    <property type="gene ID" value="GAUT033699"/>
</dbReference>
<accession>A0A1A9VDE6</accession>
<keyword evidence="16" id="KW-1185">Reference proteome</keyword>
<evidence type="ECO:0000313" key="16">
    <source>
        <dbReference type="Proteomes" id="UP000078200"/>
    </source>
</evidence>
<comment type="caution">
    <text evidence="13">Lacks conserved residue(s) required for the propagation of feature annotation.</text>
</comment>
<dbReference type="PROSITE" id="PS00132">
    <property type="entry name" value="CARBOXYPEPT_ZN_1"/>
    <property type="match status" value="1"/>
</dbReference>
<keyword evidence="4" id="KW-0964">Secreted</keyword>
<dbReference type="VEuPathDB" id="VectorBase:GAUT033699"/>
<protein>
    <recommendedName>
        <fullName evidence="14">Peptidase M14 domain-containing protein</fullName>
    </recommendedName>
</protein>
<dbReference type="GO" id="GO:0005615">
    <property type="term" value="C:extracellular space"/>
    <property type="evidence" value="ECO:0007669"/>
    <property type="project" value="TreeGrafter"/>
</dbReference>
<dbReference type="PANTHER" id="PTHR11705">
    <property type="entry name" value="PROTEASE FAMILY M14 CARBOXYPEPTIDASE A,B"/>
    <property type="match status" value="1"/>
</dbReference>
<evidence type="ECO:0000256" key="7">
    <source>
        <dbReference type="ARBA" id="ARBA00022723"/>
    </source>
</evidence>
<evidence type="ECO:0000313" key="15">
    <source>
        <dbReference type="EnsemblMetazoa" id="GAUT033699-PA"/>
    </source>
</evidence>
<dbReference type="FunFam" id="3.40.630.10:FF:000040">
    <property type="entry name" value="zinc carboxypeptidase"/>
    <property type="match status" value="1"/>
</dbReference>
<keyword evidence="8" id="KW-0378">Hydrolase</keyword>
<feature type="domain" description="Peptidase M14" evidence="14">
    <location>
        <begin position="48"/>
        <end position="222"/>
    </location>
</feature>
<dbReference type="PRINTS" id="PR00765">
    <property type="entry name" value="CRBOXYPTASEA"/>
</dbReference>